<feature type="region of interest" description="Disordered" evidence="1">
    <location>
        <begin position="43"/>
        <end position="62"/>
    </location>
</feature>
<dbReference type="EMBL" id="JBJUIK010000007">
    <property type="protein sequence ID" value="KAL3522192.1"/>
    <property type="molecule type" value="Genomic_DNA"/>
</dbReference>
<evidence type="ECO:0000313" key="2">
    <source>
        <dbReference type="EMBL" id="KAL3522192.1"/>
    </source>
</evidence>
<accession>A0ABD2ZRY6</accession>
<sequence>MGNEKSNGYWEAELPPRNDRVGIENFIRAKYVEKRWIPRDGKFKSSPGMREERISENKLGPGTRSAGYILKSKFCIQPSLVLPFPVQQQNTMLAEQASIHIAAAPRAWIPSQSIPNNIHQTTSNAQNWGRTSYQAPRRLVQQMGSAQPLNHCSVASASPT</sequence>
<comment type="caution">
    <text evidence="2">The sequence shown here is derived from an EMBL/GenBank/DDBJ whole genome shotgun (WGS) entry which is preliminary data.</text>
</comment>
<reference evidence="2 3" key="1">
    <citation type="submission" date="2024-11" db="EMBL/GenBank/DDBJ databases">
        <title>A near-complete genome assembly of Cinchona calisaya.</title>
        <authorList>
            <person name="Lian D.C."/>
            <person name="Zhao X.W."/>
            <person name="Wei L."/>
        </authorList>
    </citation>
    <scope>NUCLEOTIDE SEQUENCE [LARGE SCALE GENOMIC DNA]</scope>
    <source>
        <tissue evidence="2">Nenye</tissue>
    </source>
</reference>
<proteinExistence type="predicted"/>
<dbReference type="InterPro" id="IPR038508">
    <property type="entry name" value="ArfGAP_dom_sf"/>
</dbReference>
<organism evidence="2 3">
    <name type="scientific">Cinchona calisaya</name>
    <dbReference type="NCBI Taxonomy" id="153742"/>
    <lineage>
        <taxon>Eukaryota</taxon>
        <taxon>Viridiplantae</taxon>
        <taxon>Streptophyta</taxon>
        <taxon>Embryophyta</taxon>
        <taxon>Tracheophyta</taxon>
        <taxon>Spermatophyta</taxon>
        <taxon>Magnoliopsida</taxon>
        <taxon>eudicotyledons</taxon>
        <taxon>Gunneridae</taxon>
        <taxon>Pentapetalae</taxon>
        <taxon>asterids</taxon>
        <taxon>lamiids</taxon>
        <taxon>Gentianales</taxon>
        <taxon>Rubiaceae</taxon>
        <taxon>Cinchonoideae</taxon>
        <taxon>Cinchoneae</taxon>
        <taxon>Cinchona</taxon>
    </lineage>
</organism>
<dbReference type="Gene3D" id="1.10.220.150">
    <property type="entry name" value="Arf GTPase activating protein"/>
    <property type="match status" value="1"/>
</dbReference>
<gene>
    <name evidence="2" type="ORF">ACH5RR_015026</name>
</gene>
<dbReference type="Proteomes" id="UP001630127">
    <property type="component" value="Unassembled WGS sequence"/>
</dbReference>
<protein>
    <submittedName>
        <fullName evidence="2">Uncharacterized protein</fullName>
    </submittedName>
</protein>
<name>A0ABD2ZRY6_9GENT</name>
<dbReference type="InterPro" id="IPR044520">
    <property type="entry name" value="ARF_GAP_AGD5/15"/>
</dbReference>
<keyword evidence="3" id="KW-1185">Reference proteome</keyword>
<dbReference type="AlphaFoldDB" id="A0ABD2ZRY6"/>
<evidence type="ECO:0000256" key="1">
    <source>
        <dbReference type="SAM" id="MobiDB-lite"/>
    </source>
</evidence>
<feature type="compositionally biased region" description="Basic and acidic residues" evidence="1">
    <location>
        <begin position="43"/>
        <end position="56"/>
    </location>
</feature>
<evidence type="ECO:0000313" key="3">
    <source>
        <dbReference type="Proteomes" id="UP001630127"/>
    </source>
</evidence>
<dbReference type="PANTHER" id="PTHR46419:SF5">
    <property type="entry name" value="ADP-RIBOSYLATION FACTOR GTPASE-ACTIVATING PROTEIN AGD5 ISOFORM X1-RELATED"/>
    <property type="match status" value="1"/>
</dbReference>
<dbReference type="PANTHER" id="PTHR46419">
    <property type="entry name" value="ADP-RIBOSYLATION FACTOR GTPASE-ACTIVATING PROTEIN AGD5"/>
    <property type="match status" value="1"/>
</dbReference>